<dbReference type="GO" id="GO:0005886">
    <property type="term" value="C:plasma membrane"/>
    <property type="evidence" value="ECO:0007669"/>
    <property type="project" value="TreeGrafter"/>
</dbReference>
<dbReference type="InterPro" id="IPR045274">
    <property type="entry name" value="WAK-like"/>
</dbReference>
<evidence type="ECO:0000256" key="3">
    <source>
        <dbReference type="SAM" id="Phobius"/>
    </source>
</evidence>
<evidence type="ECO:0000256" key="2">
    <source>
        <dbReference type="ARBA" id="ARBA00022840"/>
    </source>
</evidence>
<dbReference type="Gene3D" id="1.10.510.10">
    <property type="entry name" value="Transferase(Phosphotransferase) domain 1"/>
    <property type="match status" value="1"/>
</dbReference>
<protein>
    <recommendedName>
        <fullName evidence="4">Protein kinase domain-containing protein</fullName>
    </recommendedName>
</protein>
<dbReference type="Proteomes" id="UP000092600">
    <property type="component" value="Unassembled WGS sequence"/>
</dbReference>
<comment type="caution">
    <text evidence="5">The sequence shown here is derived from an EMBL/GenBank/DDBJ whole genome shotgun (WGS) entry which is preliminary data.</text>
</comment>
<dbReference type="SUPFAM" id="SSF56112">
    <property type="entry name" value="Protein kinase-like (PK-like)"/>
    <property type="match status" value="1"/>
</dbReference>
<keyword evidence="3" id="KW-1133">Transmembrane helix</keyword>
<dbReference type="Gene3D" id="3.30.200.20">
    <property type="entry name" value="Phosphorylase Kinase, domain 1"/>
    <property type="match status" value="1"/>
</dbReference>
<dbReference type="InterPro" id="IPR020635">
    <property type="entry name" value="Tyr_kinase_cat_dom"/>
</dbReference>
<gene>
    <name evidence="5" type="ORF">ACMD2_11458</name>
</gene>
<sequence length="698" mass="75544">MPWASLARSHDASNHVSFDLVSSYFPIISLGGGAAAAAISEPMRGAVRRRRPPLPLPPQLLLRARRRRLPALLPPPDSGPLYLSLAPSADLRVLGFLPSGSLLLDYSSLVNSSSPCDRWYADVGKFPALGRSPFFAVTAGNVLRLYDCEDSSICREGCEAIGGGGCGGSNRTDFGCCYPLSDGSAWKAGDGFSAFAEFGCRGFSSWFVNRSAAVRGIEVEWAVPRGSGGGAVDCAEGAVVVNATAVHGGVRCACGAGYVGDGFAQGAGCFKGESSKHTSCHIRSFLSQCLIWDQILFGLAYVSVLSTSAQRSADNLNNPFMVLDCSGDGQVTDSRDCCKGRFCTKRAAALAGVSVSAFFLAAAVVFCFLLRQPVKDTKWDFDPACLPKILGKACNTRQFTYEELNEATKGFEDQKLVDFVDRSVHTGVLYDGSVVAVQKVNCETQEHLRQVLERVEILSQISHRNIARIIGFCFDSNNALLLVHEHFSNGTLREHIRRERGNSLSWYLRVNVASEVAGALAYLQSQVAIPINLNDLKSSEILVDVQYAAKIAGYKLITSQFANGSCSYTVPCDSDVVCNFGRLLMELITGSEHEHTLEMVSSKVKDGKVHEIVDSSLIHGERQLVENEVERVASLAVRCLSRRENGGPCMFEVAKELLGIVKENIGSSSRIEITLEETFSNSSLLQMISMSPESMRIQ</sequence>
<dbReference type="InterPro" id="IPR001245">
    <property type="entry name" value="Ser-Thr/Tyr_kinase_cat_dom"/>
</dbReference>
<dbReference type="InterPro" id="IPR000719">
    <property type="entry name" value="Prot_kinase_dom"/>
</dbReference>
<dbReference type="AlphaFoldDB" id="A0A199V582"/>
<dbReference type="GO" id="GO:0005524">
    <property type="term" value="F:ATP binding"/>
    <property type="evidence" value="ECO:0007669"/>
    <property type="project" value="UniProtKB-KW"/>
</dbReference>
<evidence type="ECO:0000313" key="5">
    <source>
        <dbReference type="EMBL" id="OAY72237.1"/>
    </source>
</evidence>
<dbReference type="SMART" id="SM00219">
    <property type="entry name" value="TyrKc"/>
    <property type="match status" value="1"/>
</dbReference>
<feature type="transmembrane region" description="Helical" evidence="3">
    <location>
        <begin position="347"/>
        <end position="370"/>
    </location>
</feature>
<reference evidence="5 6" key="1">
    <citation type="journal article" date="2016" name="DNA Res.">
        <title>The draft genome of MD-2 pineapple using hybrid error correction of long reads.</title>
        <authorList>
            <person name="Redwan R.M."/>
            <person name="Saidin A."/>
            <person name="Kumar S.V."/>
        </authorList>
    </citation>
    <scope>NUCLEOTIDE SEQUENCE [LARGE SCALE GENOMIC DNA]</scope>
    <source>
        <strain evidence="6">cv. MD2</strain>
        <tissue evidence="5">Leaf</tissue>
    </source>
</reference>
<evidence type="ECO:0000259" key="4">
    <source>
        <dbReference type="PROSITE" id="PS50011"/>
    </source>
</evidence>
<keyword evidence="3" id="KW-0812">Transmembrane</keyword>
<organism evidence="5 6">
    <name type="scientific">Ananas comosus</name>
    <name type="common">Pineapple</name>
    <name type="synonym">Ananas ananas</name>
    <dbReference type="NCBI Taxonomy" id="4615"/>
    <lineage>
        <taxon>Eukaryota</taxon>
        <taxon>Viridiplantae</taxon>
        <taxon>Streptophyta</taxon>
        <taxon>Embryophyta</taxon>
        <taxon>Tracheophyta</taxon>
        <taxon>Spermatophyta</taxon>
        <taxon>Magnoliopsida</taxon>
        <taxon>Liliopsida</taxon>
        <taxon>Poales</taxon>
        <taxon>Bromeliaceae</taxon>
        <taxon>Bromelioideae</taxon>
        <taxon>Ananas</taxon>
    </lineage>
</organism>
<feature type="domain" description="Protein kinase" evidence="4">
    <location>
        <begin position="401"/>
        <end position="698"/>
    </location>
</feature>
<accession>A0A199V582</accession>
<dbReference type="GO" id="GO:0004674">
    <property type="term" value="F:protein serine/threonine kinase activity"/>
    <property type="evidence" value="ECO:0007669"/>
    <property type="project" value="TreeGrafter"/>
</dbReference>
<evidence type="ECO:0000256" key="1">
    <source>
        <dbReference type="ARBA" id="ARBA00022741"/>
    </source>
</evidence>
<proteinExistence type="predicted"/>
<dbReference type="PROSITE" id="PS50011">
    <property type="entry name" value="PROTEIN_KINASE_DOM"/>
    <property type="match status" value="1"/>
</dbReference>
<dbReference type="InterPro" id="IPR011009">
    <property type="entry name" value="Kinase-like_dom_sf"/>
</dbReference>
<dbReference type="GO" id="GO:0004713">
    <property type="term" value="F:protein tyrosine kinase activity"/>
    <property type="evidence" value="ECO:0007669"/>
    <property type="project" value="InterPro"/>
</dbReference>
<keyword evidence="2" id="KW-0067">ATP-binding</keyword>
<name>A0A199V582_ANACO</name>
<dbReference type="Pfam" id="PF07714">
    <property type="entry name" value="PK_Tyr_Ser-Thr"/>
    <property type="match status" value="1"/>
</dbReference>
<keyword evidence="1" id="KW-0547">Nucleotide-binding</keyword>
<dbReference type="PANTHER" id="PTHR27005">
    <property type="entry name" value="WALL-ASSOCIATED RECEPTOR KINASE-LIKE 21"/>
    <property type="match status" value="1"/>
</dbReference>
<evidence type="ECO:0000313" key="6">
    <source>
        <dbReference type="Proteomes" id="UP000092600"/>
    </source>
</evidence>
<keyword evidence="3" id="KW-0472">Membrane</keyword>
<dbReference type="GO" id="GO:0007166">
    <property type="term" value="P:cell surface receptor signaling pathway"/>
    <property type="evidence" value="ECO:0007669"/>
    <property type="project" value="InterPro"/>
</dbReference>
<dbReference type="EMBL" id="LSRQ01003198">
    <property type="protein sequence ID" value="OAY72237.1"/>
    <property type="molecule type" value="Genomic_DNA"/>
</dbReference>
<dbReference type="PANTHER" id="PTHR27005:SF45">
    <property type="entry name" value="OS10G0351500 PROTEIN"/>
    <property type="match status" value="1"/>
</dbReference>
<dbReference type="STRING" id="4615.A0A199V582"/>